<dbReference type="PANTHER" id="PTHR43283:SF3">
    <property type="entry name" value="BETA-LACTAMASE FAMILY PROTEIN (AFU_ORTHOLOGUE AFUA_5G07500)"/>
    <property type="match status" value="1"/>
</dbReference>
<dbReference type="InterPro" id="IPR050789">
    <property type="entry name" value="Diverse_Enzym_Activities"/>
</dbReference>
<sequence length="418" mass="46151">MIRKATITFALLILFAAPAATQDFPLASPEEVGLSSERLQRIDEVFGSYAEEGRTGGVVGMVLRHGKLAYTGAWGMRDVAAGDPAEVDDIYRIFSMTKPITSVAVMMLYEEGHFFLTDPVGQYLSELANLPVALLSEATSPDDIPTERARRQMTIQDLLRHTSGLTYGSFSNSVVDQLYGRNRVGGQPTLADMVTEMGKIPLMYQPGTAWHYSLSTDVLGRLVEVVSGQSFDEFLRERIFEPLGMDDTGFYVPGSKLDRFARSYGHRGAERTLTLGDTTRFTRPPTNLSGGGGLVSTAHDYSRFAQMLLNGGELDGAQILSRKTIELMTMDHLPEGVPTEFLSPGWGFGLGFTVKNEAGTDGMPGSVGNFYWFGVQGTSFWVDPEEDLIGIFMIQIRPNRDVTFRQQFKRLVYQAVIE</sequence>
<feature type="domain" description="Beta-lactamase-related" evidence="1">
    <location>
        <begin position="43"/>
        <end position="411"/>
    </location>
</feature>
<name>A0A381PPT8_9ZZZZ</name>
<dbReference type="SUPFAM" id="SSF56601">
    <property type="entry name" value="beta-lactamase/transpeptidase-like"/>
    <property type="match status" value="1"/>
</dbReference>
<dbReference type="InterPro" id="IPR001466">
    <property type="entry name" value="Beta-lactam-related"/>
</dbReference>
<organism evidence="2">
    <name type="scientific">marine metagenome</name>
    <dbReference type="NCBI Taxonomy" id="408172"/>
    <lineage>
        <taxon>unclassified sequences</taxon>
        <taxon>metagenomes</taxon>
        <taxon>ecological metagenomes</taxon>
    </lineage>
</organism>
<evidence type="ECO:0000313" key="2">
    <source>
        <dbReference type="EMBL" id="SUZ68059.1"/>
    </source>
</evidence>
<dbReference type="PANTHER" id="PTHR43283">
    <property type="entry name" value="BETA-LACTAMASE-RELATED"/>
    <property type="match status" value="1"/>
</dbReference>
<dbReference type="Pfam" id="PF00144">
    <property type="entry name" value="Beta-lactamase"/>
    <property type="match status" value="1"/>
</dbReference>
<dbReference type="AlphaFoldDB" id="A0A381PPT8"/>
<proteinExistence type="predicted"/>
<dbReference type="EMBL" id="UINC01001028">
    <property type="protein sequence ID" value="SUZ68059.1"/>
    <property type="molecule type" value="Genomic_DNA"/>
</dbReference>
<evidence type="ECO:0000259" key="1">
    <source>
        <dbReference type="Pfam" id="PF00144"/>
    </source>
</evidence>
<reference evidence="2" key="1">
    <citation type="submission" date="2018-05" db="EMBL/GenBank/DDBJ databases">
        <authorList>
            <person name="Lanie J.A."/>
            <person name="Ng W.-L."/>
            <person name="Kazmierczak K.M."/>
            <person name="Andrzejewski T.M."/>
            <person name="Davidsen T.M."/>
            <person name="Wayne K.J."/>
            <person name="Tettelin H."/>
            <person name="Glass J.I."/>
            <person name="Rusch D."/>
            <person name="Podicherti R."/>
            <person name="Tsui H.-C.T."/>
            <person name="Winkler M.E."/>
        </authorList>
    </citation>
    <scope>NUCLEOTIDE SEQUENCE</scope>
</reference>
<protein>
    <recommendedName>
        <fullName evidence="1">Beta-lactamase-related domain-containing protein</fullName>
    </recommendedName>
</protein>
<dbReference type="Gene3D" id="3.40.710.10">
    <property type="entry name" value="DD-peptidase/beta-lactamase superfamily"/>
    <property type="match status" value="1"/>
</dbReference>
<dbReference type="InterPro" id="IPR012338">
    <property type="entry name" value="Beta-lactam/transpept-like"/>
</dbReference>
<gene>
    <name evidence="2" type="ORF">METZ01_LOCUS20913</name>
</gene>
<accession>A0A381PPT8</accession>